<comment type="caution">
    <text evidence="1">The sequence shown here is derived from an EMBL/GenBank/DDBJ whole genome shotgun (WGS) entry which is preliminary data.</text>
</comment>
<dbReference type="Proteomes" id="UP001062846">
    <property type="component" value="Chromosome 1"/>
</dbReference>
<gene>
    <name evidence="1" type="ORF">RHMOL_Rhmol01G0202400</name>
</gene>
<organism evidence="1 2">
    <name type="scientific">Rhododendron molle</name>
    <name type="common">Chinese azalea</name>
    <name type="synonym">Azalea mollis</name>
    <dbReference type="NCBI Taxonomy" id="49168"/>
    <lineage>
        <taxon>Eukaryota</taxon>
        <taxon>Viridiplantae</taxon>
        <taxon>Streptophyta</taxon>
        <taxon>Embryophyta</taxon>
        <taxon>Tracheophyta</taxon>
        <taxon>Spermatophyta</taxon>
        <taxon>Magnoliopsida</taxon>
        <taxon>eudicotyledons</taxon>
        <taxon>Gunneridae</taxon>
        <taxon>Pentapetalae</taxon>
        <taxon>asterids</taxon>
        <taxon>Ericales</taxon>
        <taxon>Ericaceae</taxon>
        <taxon>Ericoideae</taxon>
        <taxon>Rhodoreae</taxon>
        <taxon>Rhododendron</taxon>
    </lineage>
</organism>
<keyword evidence="2" id="KW-1185">Reference proteome</keyword>
<protein>
    <submittedName>
        <fullName evidence="1">Uncharacterized protein</fullName>
    </submittedName>
</protein>
<accession>A0ACC0Q3D3</accession>
<reference evidence="1" key="1">
    <citation type="submission" date="2022-02" db="EMBL/GenBank/DDBJ databases">
        <title>Plant Genome Project.</title>
        <authorList>
            <person name="Zhang R.-G."/>
        </authorList>
    </citation>
    <scope>NUCLEOTIDE SEQUENCE</scope>
    <source>
        <strain evidence="1">AT1</strain>
    </source>
</reference>
<proteinExistence type="predicted"/>
<evidence type="ECO:0000313" key="2">
    <source>
        <dbReference type="Proteomes" id="UP001062846"/>
    </source>
</evidence>
<sequence length="90" mass="9819">MALQTELREAQHKKSFMLGFNMGFDEASVEPDDERRSLVEVPPLEAAEVQEEPPAPEEATVDVTQPDNTPAPPVDPPITPSATIIPEPQT</sequence>
<evidence type="ECO:0000313" key="1">
    <source>
        <dbReference type="EMBL" id="KAI8572480.1"/>
    </source>
</evidence>
<name>A0ACC0Q3D3_RHOML</name>
<dbReference type="EMBL" id="CM046388">
    <property type="protein sequence ID" value="KAI8572480.1"/>
    <property type="molecule type" value="Genomic_DNA"/>
</dbReference>